<organism evidence="1 2">
    <name type="scientific">Larinioides sclopetarius</name>
    <dbReference type="NCBI Taxonomy" id="280406"/>
    <lineage>
        <taxon>Eukaryota</taxon>
        <taxon>Metazoa</taxon>
        <taxon>Ecdysozoa</taxon>
        <taxon>Arthropoda</taxon>
        <taxon>Chelicerata</taxon>
        <taxon>Arachnida</taxon>
        <taxon>Araneae</taxon>
        <taxon>Araneomorphae</taxon>
        <taxon>Entelegynae</taxon>
        <taxon>Araneoidea</taxon>
        <taxon>Araneidae</taxon>
        <taxon>Larinioides</taxon>
    </lineage>
</organism>
<dbReference type="Proteomes" id="UP001497382">
    <property type="component" value="Unassembled WGS sequence"/>
</dbReference>
<dbReference type="AlphaFoldDB" id="A0AAV2AGL6"/>
<evidence type="ECO:0000313" key="1">
    <source>
        <dbReference type="EMBL" id="CAL1283102.1"/>
    </source>
</evidence>
<reference evidence="1 2" key="1">
    <citation type="submission" date="2024-04" db="EMBL/GenBank/DDBJ databases">
        <authorList>
            <person name="Rising A."/>
            <person name="Reimegard J."/>
            <person name="Sonavane S."/>
            <person name="Akerstrom W."/>
            <person name="Nylinder S."/>
            <person name="Hedman E."/>
            <person name="Kallberg Y."/>
        </authorList>
    </citation>
    <scope>NUCLEOTIDE SEQUENCE [LARGE SCALE GENOMIC DNA]</scope>
</reference>
<evidence type="ECO:0000313" key="2">
    <source>
        <dbReference type="Proteomes" id="UP001497382"/>
    </source>
</evidence>
<gene>
    <name evidence="1" type="ORF">LARSCL_LOCUS12404</name>
</gene>
<dbReference type="EMBL" id="CAXIEN010000164">
    <property type="protein sequence ID" value="CAL1283102.1"/>
    <property type="molecule type" value="Genomic_DNA"/>
</dbReference>
<accession>A0AAV2AGL6</accession>
<protein>
    <submittedName>
        <fullName evidence="1">Uncharacterized protein</fullName>
    </submittedName>
</protein>
<proteinExistence type="predicted"/>
<keyword evidence="2" id="KW-1185">Reference proteome</keyword>
<feature type="non-terminal residue" evidence="1">
    <location>
        <position position="86"/>
    </location>
</feature>
<name>A0AAV2AGL6_9ARAC</name>
<comment type="caution">
    <text evidence="1">The sequence shown here is derived from an EMBL/GenBank/DDBJ whole genome shotgun (WGS) entry which is preliminary data.</text>
</comment>
<sequence>MCSVSGLLTCIKKHLKRFSTASPSDYNTITYNNFLKQIRRLEYRMHDKLRMKLEDYMNCTIEYLGQEKPCNMDHVMGSFYTKNELP</sequence>